<dbReference type="PANTHER" id="PTHR11952">
    <property type="entry name" value="UDP- GLUCOSE PYROPHOSPHORYLASE"/>
    <property type="match status" value="1"/>
</dbReference>
<name>A0AB34JCK7_PRYPA</name>
<dbReference type="InterPro" id="IPR029044">
    <property type="entry name" value="Nucleotide-diphossugar_trans"/>
</dbReference>
<evidence type="ECO:0000313" key="3">
    <source>
        <dbReference type="Proteomes" id="UP001515480"/>
    </source>
</evidence>
<dbReference type="EMBL" id="JBGBPQ010000009">
    <property type="protein sequence ID" value="KAL1519469.1"/>
    <property type="molecule type" value="Genomic_DNA"/>
</dbReference>
<dbReference type="InterPro" id="IPR039741">
    <property type="entry name" value="UDP-sugar_pyrophosphorylase"/>
</dbReference>
<accession>A0AB34JCK7</accession>
<keyword evidence="3" id="KW-1185">Reference proteome</keyword>
<protein>
    <submittedName>
        <fullName evidence="2">Uncharacterized protein</fullName>
    </submittedName>
</protein>
<dbReference type="GO" id="GO:0006048">
    <property type="term" value="P:UDP-N-acetylglucosamine biosynthetic process"/>
    <property type="evidence" value="ECO:0007669"/>
    <property type="project" value="TreeGrafter"/>
</dbReference>
<proteinExistence type="predicted"/>
<sequence>MCAAEPPATAAADLPPALRANLALLDAAELALAHSLVSCGQSHLFDGWAPPGSDDAAKHRFFDQMAALDAAHPGGVRGYVERTRERAAAEPLAEWTAVEREGDGVQLAPPDGEYLELERRGEAEAVHVAFVVTAGETGEGELDVAAPTELCTGASALQLYCQHLGALQQLLKRRLGRAVVLPLLLVAPDEALPRLEQLLAAHSHFGLLPSQLTLLRQPRAPAFAGGGGARLARDGPYAVRSHALGGGAVHALLASSGLAGRWAREGVRWLLFLHDAAPLHPSTCLATLGAAAAKQLDLAFAATPRRAHAGVDVLARLRHADGQRTLLVPLDEAALPPRCGKLPSYSHAFLARLEPYAQTLRLTAGVVREVARADGGCVRLVARVQDYAWLPAAAAAGYVCHPAEFGHTPCGQSLAAGAARSAKGLPACAAASGEMAVYLAHCAALRLLGAHVPPPRERAFHGVVVPLGACVVLHPSFAPSLAALRHKLLTPAALSVSERSTLLVRGRHLVIERLSLDGALELSVAECASLRVRSLHVANEGWQFDEISEGVLRGGEVPPLLARRGYTLRKRAQRRLVVSQPGAYEVVDGELRRVAAEKESFHPPASPREAPRGGAAFGGPLQGSLPPPAAAVWSSSALELSPGAALSVPLVLREPSLVSIEVKPNRAGLWHALLPKEGEPVLPFGAVYVGAPAEEVHVPGSGVYTVQLENRNLLSSVCFSARVAHEPAADCARAALQRTLAARHEELRLVVQQDSELAASEAELARRLWEVQETRRRHEAMQRQLQASIREISELL</sequence>
<dbReference type="SUPFAM" id="SSF53448">
    <property type="entry name" value="Nucleotide-diphospho-sugar transferases"/>
    <property type="match status" value="1"/>
</dbReference>
<reference evidence="2 3" key="1">
    <citation type="journal article" date="2024" name="Science">
        <title>Giant polyketide synthase enzymes in the biosynthesis of giant marine polyether toxins.</title>
        <authorList>
            <person name="Fallon T.R."/>
            <person name="Shende V.V."/>
            <person name="Wierzbicki I.H."/>
            <person name="Pendleton A.L."/>
            <person name="Watervoot N.F."/>
            <person name="Auber R.P."/>
            <person name="Gonzalez D.J."/>
            <person name="Wisecaver J.H."/>
            <person name="Moore B.S."/>
        </authorList>
    </citation>
    <scope>NUCLEOTIDE SEQUENCE [LARGE SCALE GENOMIC DNA]</scope>
    <source>
        <strain evidence="2 3">12B1</strain>
    </source>
</reference>
<gene>
    <name evidence="2" type="ORF">AB1Y20_022989</name>
</gene>
<evidence type="ECO:0000313" key="2">
    <source>
        <dbReference type="EMBL" id="KAL1519469.1"/>
    </source>
</evidence>
<dbReference type="PANTHER" id="PTHR11952:SF9">
    <property type="entry name" value="UDP-SUGAR PYROPHOSPHORYLASE"/>
    <property type="match status" value="1"/>
</dbReference>
<dbReference type="Gene3D" id="3.90.550.10">
    <property type="entry name" value="Spore Coat Polysaccharide Biosynthesis Protein SpsA, Chain A"/>
    <property type="match status" value="1"/>
</dbReference>
<dbReference type="Gene3D" id="2.160.10.30">
    <property type="match status" value="1"/>
</dbReference>
<dbReference type="GO" id="GO:0003977">
    <property type="term" value="F:UDP-N-acetylglucosamine diphosphorylase activity"/>
    <property type="evidence" value="ECO:0007669"/>
    <property type="project" value="TreeGrafter"/>
</dbReference>
<comment type="caution">
    <text evidence="2">The sequence shown here is derived from an EMBL/GenBank/DDBJ whole genome shotgun (WGS) entry which is preliminary data.</text>
</comment>
<dbReference type="Proteomes" id="UP001515480">
    <property type="component" value="Unassembled WGS sequence"/>
</dbReference>
<organism evidence="2 3">
    <name type="scientific">Prymnesium parvum</name>
    <name type="common">Toxic golden alga</name>
    <dbReference type="NCBI Taxonomy" id="97485"/>
    <lineage>
        <taxon>Eukaryota</taxon>
        <taxon>Haptista</taxon>
        <taxon>Haptophyta</taxon>
        <taxon>Prymnesiophyceae</taxon>
        <taxon>Prymnesiales</taxon>
        <taxon>Prymnesiaceae</taxon>
        <taxon>Prymnesium</taxon>
    </lineage>
</organism>
<feature type="region of interest" description="Disordered" evidence="1">
    <location>
        <begin position="598"/>
        <end position="621"/>
    </location>
</feature>
<dbReference type="AlphaFoldDB" id="A0AB34JCK7"/>
<evidence type="ECO:0000256" key="1">
    <source>
        <dbReference type="SAM" id="MobiDB-lite"/>
    </source>
</evidence>